<keyword evidence="1" id="KW-0175">Coiled coil</keyword>
<evidence type="ECO:0000259" key="4">
    <source>
        <dbReference type="Pfam" id="PF02470"/>
    </source>
</evidence>
<evidence type="ECO:0000313" key="5">
    <source>
        <dbReference type="EMBL" id="RPF71984.1"/>
    </source>
</evidence>
<feature type="domain" description="Mce/MlaD" evidence="4">
    <location>
        <begin position="45"/>
        <end position="112"/>
    </location>
</feature>
<dbReference type="PANTHER" id="PTHR36698">
    <property type="entry name" value="BLL5892 PROTEIN"/>
    <property type="match status" value="1"/>
</dbReference>
<feature type="region of interest" description="Disordered" evidence="2">
    <location>
        <begin position="296"/>
        <end position="316"/>
    </location>
</feature>
<gene>
    <name evidence="5" type="ORF">EG799_10445</name>
</gene>
<evidence type="ECO:0000313" key="6">
    <source>
        <dbReference type="Proteomes" id="UP000275232"/>
    </source>
</evidence>
<comment type="caution">
    <text evidence="5">The sequence shown here is derived from an EMBL/GenBank/DDBJ whole genome shotgun (WGS) entry which is preliminary data.</text>
</comment>
<protein>
    <submittedName>
        <fullName evidence="5">MCE family protein</fullName>
    </submittedName>
</protein>
<organism evidence="5 6">
    <name type="scientific">Aurantiacibacter spongiae</name>
    <dbReference type="NCBI Taxonomy" id="2488860"/>
    <lineage>
        <taxon>Bacteria</taxon>
        <taxon>Pseudomonadati</taxon>
        <taxon>Pseudomonadota</taxon>
        <taxon>Alphaproteobacteria</taxon>
        <taxon>Sphingomonadales</taxon>
        <taxon>Erythrobacteraceae</taxon>
        <taxon>Aurantiacibacter</taxon>
    </lineage>
</organism>
<dbReference type="Pfam" id="PF02470">
    <property type="entry name" value="MlaD"/>
    <property type="match status" value="1"/>
</dbReference>
<keyword evidence="3" id="KW-1133">Transmembrane helix</keyword>
<proteinExistence type="predicted"/>
<evidence type="ECO:0000256" key="1">
    <source>
        <dbReference type="SAM" id="Coils"/>
    </source>
</evidence>
<accession>A0A3N5CS81</accession>
<dbReference type="Proteomes" id="UP000275232">
    <property type="component" value="Unassembled WGS sequence"/>
</dbReference>
<evidence type="ECO:0000256" key="2">
    <source>
        <dbReference type="SAM" id="MobiDB-lite"/>
    </source>
</evidence>
<reference evidence="5 6" key="1">
    <citation type="submission" date="2018-11" db="EMBL/GenBank/DDBJ databases">
        <title>Erythrobacter spongiae sp. nov., isolated from a marine sponge.</title>
        <authorList>
            <person name="Zhuang L."/>
            <person name="Luo L."/>
        </authorList>
    </citation>
    <scope>NUCLEOTIDE SEQUENCE [LARGE SCALE GENOMIC DNA]</scope>
    <source>
        <strain evidence="5 6">HN-E23</strain>
    </source>
</reference>
<keyword evidence="3" id="KW-0812">Transmembrane</keyword>
<dbReference type="RefSeq" id="WP_123880953.1">
    <property type="nucleotide sequence ID" value="NZ_RPFZ01000001.1"/>
</dbReference>
<dbReference type="AlphaFoldDB" id="A0A3N5CS81"/>
<feature type="coiled-coil region" evidence="1">
    <location>
        <begin position="200"/>
        <end position="256"/>
    </location>
</feature>
<dbReference type="EMBL" id="RPFZ01000001">
    <property type="protein sequence ID" value="RPF71984.1"/>
    <property type="molecule type" value="Genomic_DNA"/>
</dbReference>
<keyword evidence="6" id="KW-1185">Reference proteome</keyword>
<sequence>METRANYVWVGAITLLLLAAAAVFFVWLAQLGNRDNKEYDIFYEQSVGGVAKGSTVTYSGVPIGQVTNIAIWDKDPEFVRVRIEVDGDAPILVGTTASVSASFTGTSNISLSGGRSDQPPISCETTDCPEGVPVIPPAPGAVGEILASAPLLLERLATLTDRLTRVLDDDNQASIAGILRNTDQISRDLTSTAPQIDATLVELQSTLAQSTQTLAAFEDTLDSTDGLLENEGQAIAADLRETLASARQAAASLEDAMGNVEPVTRQLSQDTLPAANATLRDLRRTSENLRMVTERIETEGATSLLGGPPLPDYEPE</sequence>
<dbReference type="InterPro" id="IPR003399">
    <property type="entry name" value="Mce/MlaD"/>
</dbReference>
<evidence type="ECO:0000256" key="3">
    <source>
        <dbReference type="SAM" id="Phobius"/>
    </source>
</evidence>
<dbReference type="PANTHER" id="PTHR36698:SF2">
    <property type="entry name" value="MCE_MLAD DOMAIN-CONTAINING PROTEIN"/>
    <property type="match status" value="1"/>
</dbReference>
<keyword evidence="3" id="KW-0472">Membrane</keyword>
<name>A0A3N5CS81_9SPHN</name>
<feature type="transmembrane region" description="Helical" evidence="3">
    <location>
        <begin position="6"/>
        <end position="29"/>
    </location>
</feature>
<dbReference type="OrthoDB" id="9808689at2"/>